<accession>A0A8H6T0Q7</accession>
<reference evidence="4" key="1">
    <citation type="submission" date="2020-05" db="EMBL/GenBank/DDBJ databases">
        <title>Mycena genomes resolve the evolution of fungal bioluminescence.</title>
        <authorList>
            <person name="Tsai I.J."/>
        </authorList>
    </citation>
    <scope>NUCLEOTIDE SEQUENCE</scope>
    <source>
        <strain evidence="4">171206Taipei</strain>
    </source>
</reference>
<feature type="compositionally biased region" description="Basic and acidic residues" evidence="3">
    <location>
        <begin position="573"/>
        <end position="582"/>
    </location>
</feature>
<dbReference type="PANTHER" id="PTHR45831:SF2">
    <property type="entry name" value="LD24721P"/>
    <property type="match status" value="1"/>
</dbReference>
<protein>
    <submittedName>
        <fullName evidence="4">TPR-REGION domain-containing protein</fullName>
    </submittedName>
</protein>
<evidence type="ECO:0000313" key="5">
    <source>
        <dbReference type="Proteomes" id="UP000636479"/>
    </source>
</evidence>
<keyword evidence="2" id="KW-0802">TPR repeat</keyword>
<dbReference type="GO" id="GO:0072380">
    <property type="term" value="C:TRC complex"/>
    <property type="evidence" value="ECO:0007669"/>
    <property type="project" value="TreeGrafter"/>
</dbReference>
<dbReference type="EMBL" id="JACAZF010000004">
    <property type="protein sequence ID" value="KAF7307345.1"/>
    <property type="molecule type" value="Genomic_DNA"/>
</dbReference>
<gene>
    <name evidence="4" type="ORF">MIND_00528500</name>
</gene>
<evidence type="ECO:0000313" key="4">
    <source>
        <dbReference type="EMBL" id="KAF7307345.1"/>
    </source>
</evidence>
<feature type="region of interest" description="Disordered" evidence="3">
    <location>
        <begin position="555"/>
        <end position="582"/>
    </location>
</feature>
<dbReference type="GO" id="GO:0006620">
    <property type="term" value="P:post-translational protein targeting to endoplasmic reticulum membrane"/>
    <property type="evidence" value="ECO:0007669"/>
    <property type="project" value="TreeGrafter"/>
</dbReference>
<dbReference type="SUPFAM" id="SSF48452">
    <property type="entry name" value="TPR-like"/>
    <property type="match status" value="1"/>
</dbReference>
<dbReference type="InterPro" id="IPR019734">
    <property type="entry name" value="TPR_rpt"/>
</dbReference>
<dbReference type="GeneID" id="59344588"/>
<dbReference type="AlphaFoldDB" id="A0A8H6T0Q7"/>
<evidence type="ECO:0000256" key="1">
    <source>
        <dbReference type="ARBA" id="ARBA00022737"/>
    </source>
</evidence>
<proteinExistence type="predicted"/>
<dbReference type="PANTHER" id="PTHR45831">
    <property type="entry name" value="LD24721P"/>
    <property type="match status" value="1"/>
</dbReference>
<dbReference type="SMART" id="SM00028">
    <property type="entry name" value="TPR"/>
    <property type="match status" value="2"/>
</dbReference>
<keyword evidence="1" id="KW-0677">Repeat</keyword>
<dbReference type="OrthoDB" id="2423701at2759"/>
<evidence type="ECO:0000256" key="2">
    <source>
        <dbReference type="ARBA" id="ARBA00022803"/>
    </source>
</evidence>
<organism evidence="4 5">
    <name type="scientific">Mycena indigotica</name>
    <dbReference type="NCBI Taxonomy" id="2126181"/>
    <lineage>
        <taxon>Eukaryota</taxon>
        <taxon>Fungi</taxon>
        <taxon>Dikarya</taxon>
        <taxon>Basidiomycota</taxon>
        <taxon>Agaricomycotina</taxon>
        <taxon>Agaricomycetes</taxon>
        <taxon>Agaricomycetidae</taxon>
        <taxon>Agaricales</taxon>
        <taxon>Marasmiineae</taxon>
        <taxon>Mycenaceae</taxon>
        <taxon>Mycena</taxon>
    </lineage>
</organism>
<keyword evidence="5" id="KW-1185">Reference proteome</keyword>
<dbReference type="Gene3D" id="1.25.40.10">
    <property type="entry name" value="Tetratricopeptide repeat domain"/>
    <property type="match status" value="1"/>
</dbReference>
<dbReference type="InterPro" id="IPR047150">
    <property type="entry name" value="SGT"/>
</dbReference>
<dbReference type="Proteomes" id="UP000636479">
    <property type="component" value="Unassembled WGS sequence"/>
</dbReference>
<sequence length="582" mass="65705">MDTASKVNALKLEGNDSIKQGKYTAAYKQYTEAINICTDSKVLAILYSNRAAASLNLKDYLDAISDSQQATNADPTFVKAYTRTGTAADAINMWSISSRAWGTAAELTPDPVLKADYEAKAKASDDARTKQEDKISQGDYHYRMPSHRAQQIVPWIKARELFQANQLPYESSGHVIIQAYLEYEEAVSNLKKVRVKVENGQEMIMLAGKVLEPLTNAILGDDRVFHIDFPEFFDNLRRQTVIEVQASNGWTDSGPKELMKEVPERLQNSSWDLVRPALAMTIRAWIWRAFLESKMGMGTSADEFYKRVIEIIDWGRSTYAHVPKEERGAIFEATIVRSVRSLRLSNLLGLFRAGLVGPGCVYTLDDIEQLASEIKRETEASERPGTFNGRGFFGFWTYPLAEAISALGFVHMQRGLDHALRSENIEDEEAKEAALLDAMKEFDQSARLYIKSAETYPPDDESSLYMLCIALEARLRGHAPLRLTVPLARRVRDAVPKVMKIWEATINSSEQTKAKYEEAAEFLKQCERQIAKGSWKLDDCLGLAHYDVHPSTWARKRASQDEDELDEDELAEELEKKVNIES</sequence>
<name>A0A8H6T0Q7_9AGAR</name>
<dbReference type="RefSeq" id="XP_037222364.1">
    <property type="nucleotide sequence ID" value="XM_037362072.1"/>
</dbReference>
<dbReference type="GO" id="GO:0016020">
    <property type="term" value="C:membrane"/>
    <property type="evidence" value="ECO:0007669"/>
    <property type="project" value="TreeGrafter"/>
</dbReference>
<evidence type="ECO:0000256" key="3">
    <source>
        <dbReference type="SAM" id="MobiDB-lite"/>
    </source>
</evidence>
<dbReference type="GO" id="GO:0060090">
    <property type="term" value="F:molecular adaptor activity"/>
    <property type="evidence" value="ECO:0007669"/>
    <property type="project" value="TreeGrafter"/>
</dbReference>
<comment type="caution">
    <text evidence="4">The sequence shown here is derived from an EMBL/GenBank/DDBJ whole genome shotgun (WGS) entry which is preliminary data.</text>
</comment>
<dbReference type="InterPro" id="IPR011990">
    <property type="entry name" value="TPR-like_helical_dom_sf"/>
</dbReference>
<feature type="compositionally biased region" description="Acidic residues" evidence="3">
    <location>
        <begin position="561"/>
        <end position="572"/>
    </location>
</feature>